<evidence type="ECO:0000256" key="3">
    <source>
        <dbReference type="ARBA" id="ARBA00022741"/>
    </source>
</evidence>
<dbReference type="EMBL" id="JAOAOG010000346">
    <property type="protein sequence ID" value="KAJ6226001.1"/>
    <property type="molecule type" value="Genomic_DNA"/>
</dbReference>
<dbReference type="PANTHER" id="PTHR12755">
    <property type="entry name" value="CLEAVAGE/POLYADENYLATION FACTOR IA SUBUNIT CLP1P"/>
    <property type="match status" value="1"/>
</dbReference>
<evidence type="ECO:0000256" key="2">
    <source>
        <dbReference type="ARBA" id="ARBA00022664"/>
    </source>
</evidence>
<evidence type="ECO:0000313" key="11">
    <source>
        <dbReference type="EMBL" id="KAJ6226001.1"/>
    </source>
</evidence>
<dbReference type="InterPro" id="IPR028606">
    <property type="entry name" value="Clp1"/>
</dbReference>
<keyword evidence="4" id="KW-0067">ATP-binding</keyword>
<organism evidence="11 12">
    <name type="scientific">Anaeramoeba flamelloides</name>
    <dbReference type="NCBI Taxonomy" id="1746091"/>
    <lineage>
        <taxon>Eukaryota</taxon>
        <taxon>Metamonada</taxon>
        <taxon>Anaeramoebidae</taxon>
        <taxon>Anaeramoeba</taxon>
    </lineage>
</organism>
<evidence type="ECO:0000256" key="5">
    <source>
        <dbReference type="ARBA" id="ARBA00023242"/>
    </source>
</evidence>
<dbReference type="Pfam" id="PF16573">
    <property type="entry name" value="CLP1_N"/>
    <property type="match status" value="1"/>
</dbReference>
<dbReference type="Gene3D" id="2.60.120.1030">
    <property type="entry name" value="Clp1, DNA binding domain"/>
    <property type="match status" value="1"/>
</dbReference>
<feature type="domain" description="Clp1 P-loop" evidence="10">
    <location>
        <begin position="110"/>
        <end position="281"/>
    </location>
</feature>
<evidence type="ECO:0000256" key="7">
    <source>
        <dbReference type="SAM" id="MobiDB-lite"/>
    </source>
</evidence>
<keyword evidence="3" id="KW-0547">Nucleotide-binding</keyword>
<dbReference type="InterPro" id="IPR038238">
    <property type="entry name" value="Clp1_C_sf"/>
</dbReference>
<dbReference type="PANTHER" id="PTHR12755:SF6">
    <property type="entry name" value="POLYRIBONUCLEOTIDE 5'-HYDROXYL-KINASE CLP1"/>
    <property type="match status" value="1"/>
</dbReference>
<sequence length="458" mass="52070">MTKVHTLKEQQELRLEISFEETVKVQLMTGTAEVFGCELLERKEYTFTGCKVPIFTWHGCTITITGECTNYIGEGVEMFKYLNTHTALENIRKKARENTNLNGPRVLITGPPSCGKNSLSRILLNYAIRMGNSPLFVDLDPNQNEIGVPGTINVMPMNKPIYPNEGYSLASPLSYFFGSINCSDNLDYYKILCQKLAQSIDERVELDEAARTSGIVVNTIGCIEKSGLDLLKFIIKTFGIEYVIVIGDERLSNMLSNLTLEPKKIKKEEEIKNEKEEENEIKTEKEEEKEGEKEKETKEIIEPKKVQIIQLKKSGGVVVIDEKERKTIRRILYKRYFYGITQNLKPSSMSTSWDGLGLFKIKYLEQAPEGALPFGKRSKLDPINVKRISPSSKLDFHIGAISFAKSTKKEDLLTTNIAGFIRITKVDEKRRRITYISPSSRTLPSQIIIFGQLTWYSD</sequence>
<keyword evidence="12" id="KW-1185">Reference proteome</keyword>
<dbReference type="InterPro" id="IPR032319">
    <property type="entry name" value="CLP1_P"/>
</dbReference>
<accession>A0ABQ8X098</accession>
<dbReference type="Gene3D" id="3.40.50.300">
    <property type="entry name" value="P-loop containing nucleotide triphosphate hydrolases"/>
    <property type="match status" value="1"/>
</dbReference>
<feature type="domain" description="Clp1 C-terminal" evidence="8">
    <location>
        <begin position="344"/>
        <end position="456"/>
    </location>
</feature>
<dbReference type="InterPro" id="IPR038239">
    <property type="entry name" value="Clp1_N_sf"/>
</dbReference>
<evidence type="ECO:0000259" key="10">
    <source>
        <dbReference type="Pfam" id="PF16575"/>
    </source>
</evidence>
<dbReference type="Gene3D" id="2.40.30.330">
    <property type="entry name" value="Pre-mRNA cleavage complex subunit Clp1, C-terminal domain"/>
    <property type="match status" value="1"/>
</dbReference>
<feature type="binding site" evidence="6">
    <location>
        <position position="12"/>
    </location>
    <ligand>
        <name>ATP</name>
        <dbReference type="ChEBI" id="CHEBI:30616"/>
    </ligand>
</feature>
<dbReference type="Proteomes" id="UP001150062">
    <property type="component" value="Unassembled WGS sequence"/>
</dbReference>
<evidence type="ECO:0000259" key="8">
    <source>
        <dbReference type="Pfam" id="PF06807"/>
    </source>
</evidence>
<proteinExistence type="inferred from homology"/>
<keyword evidence="2 6" id="KW-0507">mRNA processing</keyword>
<evidence type="ECO:0000313" key="12">
    <source>
        <dbReference type="Proteomes" id="UP001150062"/>
    </source>
</evidence>
<dbReference type="InterPro" id="IPR010655">
    <property type="entry name" value="Clp1_C"/>
</dbReference>
<protein>
    <recommendedName>
        <fullName evidence="6">Protein CLP1 homolog</fullName>
    </recommendedName>
</protein>
<dbReference type="InterPro" id="IPR045116">
    <property type="entry name" value="Clp1/Grc3"/>
</dbReference>
<dbReference type="InterPro" id="IPR027417">
    <property type="entry name" value="P-loop_NTPase"/>
</dbReference>
<evidence type="ECO:0000256" key="4">
    <source>
        <dbReference type="ARBA" id="ARBA00022840"/>
    </source>
</evidence>
<comment type="subcellular location">
    <subcellularLocation>
        <location evidence="1 6">Nucleus</location>
    </subcellularLocation>
</comment>
<name>A0ABQ8X098_9EUKA</name>
<feature type="binding site" evidence="6">
    <location>
        <position position="51"/>
    </location>
    <ligand>
        <name>ATP</name>
        <dbReference type="ChEBI" id="CHEBI:30616"/>
    </ligand>
</feature>
<dbReference type="SUPFAM" id="SSF52540">
    <property type="entry name" value="P-loop containing nucleoside triphosphate hydrolases"/>
    <property type="match status" value="2"/>
</dbReference>
<feature type="region of interest" description="Disordered" evidence="7">
    <location>
        <begin position="270"/>
        <end position="297"/>
    </location>
</feature>
<comment type="caution">
    <text evidence="6">Lacks conserved residue(s) required for the propagation of feature annotation.</text>
</comment>
<gene>
    <name evidence="11" type="ORF">M0813_00969</name>
</gene>
<dbReference type="Pfam" id="PF06807">
    <property type="entry name" value="Clp1"/>
    <property type="match status" value="1"/>
</dbReference>
<evidence type="ECO:0000256" key="6">
    <source>
        <dbReference type="HAMAP-Rule" id="MF_03035"/>
    </source>
</evidence>
<feature type="domain" description="Clp1 N-terminal" evidence="9">
    <location>
        <begin position="6"/>
        <end position="95"/>
    </location>
</feature>
<evidence type="ECO:0000256" key="1">
    <source>
        <dbReference type="ARBA" id="ARBA00004123"/>
    </source>
</evidence>
<dbReference type="Pfam" id="PF16575">
    <property type="entry name" value="CLP1_P"/>
    <property type="match status" value="1"/>
</dbReference>
<dbReference type="HAMAP" id="MF_03035">
    <property type="entry name" value="Clp1"/>
    <property type="match status" value="1"/>
</dbReference>
<reference evidence="11" key="1">
    <citation type="submission" date="2022-08" db="EMBL/GenBank/DDBJ databases">
        <title>Novel sulfate-reducing endosymbionts in the free-living metamonad Anaeramoeba.</title>
        <authorList>
            <person name="Jerlstrom-Hultqvist J."/>
            <person name="Cepicka I."/>
            <person name="Gallot-Lavallee L."/>
            <person name="Salas-Leiva D."/>
            <person name="Curtis B.A."/>
            <person name="Zahonova K."/>
            <person name="Pipaliya S."/>
            <person name="Dacks J."/>
            <person name="Roger A.J."/>
        </authorList>
    </citation>
    <scope>NUCLEOTIDE SEQUENCE</scope>
    <source>
        <strain evidence="11">Schooner1</strain>
    </source>
</reference>
<evidence type="ECO:0000259" key="9">
    <source>
        <dbReference type="Pfam" id="PF16573"/>
    </source>
</evidence>
<dbReference type="InterPro" id="IPR032324">
    <property type="entry name" value="Clp1_N"/>
</dbReference>
<comment type="caution">
    <text evidence="11">The sequence shown here is derived from an EMBL/GenBank/DDBJ whole genome shotgun (WGS) entry which is preliminary data.</text>
</comment>
<comment type="similarity">
    <text evidence="6">Belongs to the Clp1 family. Clp1 subfamily.</text>
</comment>
<comment type="function">
    <text evidence="6">Required for endonucleolytic cleavage during polyadenylation-dependent pre-mRNA 3'-end formation.</text>
</comment>
<keyword evidence="5 6" id="KW-0539">Nucleus</keyword>